<dbReference type="AlphaFoldDB" id="A0A9N9RRN1"/>
<dbReference type="EMBL" id="OU895878">
    <property type="protein sequence ID" value="CAG9803577.1"/>
    <property type="molecule type" value="Genomic_DNA"/>
</dbReference>
<evidence type="ECO:0008006" key="4">
    <source>
        <dbReference type="Google" id="ProtNLM"/>
    </source>
</evidence>
<dbReference type="OrthoDB" id="8196554at2759"/>
<dbReference type="Proteomes" id="UP001153620">
    <property type="component" value="Chromosome 2"/>
</dbReference>
<reference evidence="2" key="1">
    <citation type="submission" date="2022-01" db="EMBL/GenBank/DDBJ databases">
        <authorList>
            <person name="King R."/>
        </authorList>
    </citation>
    <scope>NUCLEOTIDE SEQUENCE</scope>
</reference>
<sequence length="253" mass="29174">MHRIWLVTLIFSFIEYTNVTGYLPPYIKVCPRKTPNMANCIMNSIESMRHILATGDFGPGYEAIPRLEPFYLPSIQVGDRNDFRANFTDIYVKGGSKFIIEKLKTNMRELKFDALVKLPRMDIKSKYDLNFNLFGFRLKGQGDSHTIIDNSRGRLSIRAKKYIHEGEEYLNFEKFHIKIQIGHIRKATLSNIFGGQLGASSIFQEILNTLLRSQPEFVFSEIYPPIENDLSEIFTSIANRIAKTATYNEIFPV</sequence>
<gene>
    <name evidence="2" type="ORF">CHIRRI_LOCUS6475</name>
</gene>
<name>A0A9N9RRN1_9DIPT</name>
<dbReference type="PANTHER" id="PTHR11008">
    <property type="entry name" value="PROTEIN TAKEOUT-LIKE PROTEIN"/>
    <property type="match status" value="1"/>
</dbReference>
<dbReference type="Gene3D" id="3.15.10.30">
    <property type="entry name" value="Haemolymph juvenile hormone binding protein"/>
    <property type="match status" value="1"/>
</dbReference>
<keyword evidence="1" id="KW-0732">Signal</keyword>
<dbReference type="GO" id="GO:0005615">
    <property type="term" value="C:extracellular space"/>
    <property type="evidence" value="ECO:0007669"/>
    <property type="project" value="TreeGrafter"/>
</dbReference>
<protein>
    <recommendedName>
        <fullName evidence="4">Hemolymph juvenile hormone binding protein</fullName>
    </recommendedName>
</protein>
<dbReference type="PANTHER" id="PTHR11008:SF39">
    <property type="entry name" value="CIRCADIAN CLOCK-CONTROLLED PROTEIN-LIKE PROTEIN"/>
    <property type="match status" value="1"/>
</dbReference>
<feature type="chain" id="PRO_5040470306" description="Hemolymph juvenile hormone binding protein" evidence="1">
    <location>
        <begin position="22"/>
        <end position="253"/>
    </location>
</feature>
<accession>A0A9N9RRN1</accession>
<dbReference type="Pfam" id="PF06585">
    <property type="entry name" value="JHBP"/>
    <property type="match status" value="1"/>
</dbReference>
<evidence type="ECO:0000313" key="2">
    <source>
        <dbReference type="EMBL" id="CAG9803577.1"/>
    </source>
</evidence>
<reference evidence="2" key="2">
    <citation type="submission" date="2022-10" db="EMBL/GenBank/DDBJ databases">
        <authorList>
            <consortium name="ENA_rothamsted_submissions"/>
            <consortium name="culmorum"/>
            <person name="King R."/>
        </authorList>
    </citation>
    <scope>NUCLEOTIDE SEQUENCE</scope>
</reference>
<evidence type="ECO:0000256" key="1">
    <source>
        <dbReference type="SAM" id="SignalP"/>
    </source>
</evidence>
<dbReference type="InterPro" id="IPR010562">
    <property type="entry name" value="Haemolymph_juvenile_hormone-bd"/>
</dbReference>
<dbReference type="SMART" id="SM00700">
    <property type="entry name" value="JHBP"/>
    <property type="match status" value="1"/>
</dbReference>
<organism evidence="2 3">
    <name type="scientific">Chironomus riparius</name>
    <dbReference type="NCBI Taxonomy" id="315576"/>
    <lineage>
        <taxon>Eukaryota</taxon>
        <taxon>Metazoa</taxon>
        <taxon>Ecdysozoa</taxon>
        <taxon>Arthropoda</taxon>
        <taxon>Hexapoda</taxon>
        <taxon>Insecta</taxon>
        <taxon>Pterygota</taxon>
        <taxon>Neoptera</taxon>
        <taxon>Endopterygota</taxon>
        <taxon>Diptera</taxon>
        <taxon>Nematocera</taxon>
        <taxon>Chironomoidea</taxon>
        <taxon>Chironomidae</taxon>
        <taxon>Chironominae</taxon>
        <taxon>Chironomus</taxon>
    </lineage>
</organism>
<proteinExistence type="predicted"/>
<dbReference type="InterPro" id="IPR038606">
    <property type="entry name" value="To_sf"/>
</dbReference>
<feature type="signal peptide" evidence="1">
    <location>
        <begin position="1"/>
        <end position="21"/>
    </location>
</feature>
<evidence type="ECO:0000313" key="3">
    <source>
        <dbReference type="Proteomes" id="UP001153620"/>
    </source>
</evidence>
<keyword evidence="3" id="KW-1185">Reference proteome</keyword>